<dbReference type="WBParaSite" id="BTMF_0000931401-mRNA-1">
    <property type="protein sequence ID" value="BTMF_0000931401-mRNA-1"/>
    <property type="gene ID" value="BTMF_0000931401"/>
</dbReference>
<sequence>LPYGDSRWCKVLMIAINFKRNRSRVDCLLKTQNIRVGIHVNTFRKFVVDDRSNSCRHCNQSQ</sequence>
<reference evidence="1" key="1">
    <citation type="submission" date="2017-02" db="UniProtKB">
        <authorList>
            <consortium name="WormBaseParasite"/>
        </authorList>
    </citation>
    <scope>IDENTIFICATION</scope>
</reference>
<evidence type="ECO:0000313" key="1">
    <source>
        <dbReference type="WBParaSite" id="BTMF_0000931401-mRNA-1"/>
    </source>
</evidence>
<proteinExistence type="predicted"/>
<accession>A0A0R3QNM9</accession>
<dbReference type="AlphaFoldDB" id="A0A0R3QNM9"/>
<protein>
    <submittedName>
        <fullName evidence="1">ULP_PROTEASE domain-containing protein</fullName>
    </submittedName>
</protein>
<organism evidence="1">
    <name type="scientific">Brugia timori</name>
    <dbReference type="NCBI Taxonomy" id="42155"/>
    <lineage>
        <taxon>Eukaryota</taxon>
        <taxon>Metazoa</taxon>
        <taxon>Ecdysozoa</taxon>
        <taxon>Nematoda</taxon>
        <taxon>Chromadorea</taxon>
        <taxon>Rhabditida</taxon>
        <taxon>Spirurina</taxon>
        <taxon>Spiruromorpha</taxon>
        <taxon>Filarioidea</taxon>
        <taxon>Onchocercidae</taxon>
        <taxon>Brugia</taxon>
    </lineage>
</organism>
<name>A0A0R3QNM9_9BILA</name>